<dbReference type="Pfam" id="PF08281">
    <property type="entry name" value="Sigma70_r4_2"/>
    <property type="match status" value="1"/>
</dbReference>
<dbReference type="CDD" id="cd06171">
    <property type="entry name" value="Sigma70_r4"/>
    <property type="match status" value="1"/>
</dbReference>
<dbReference type="NCBIfam" id="TIGR02937">
    <property type="entry name" value="sigma70-ECF"/>
    <property type="match status" value="1"/>
</dbReference>
<dbReference type="Proteomes" id="UP000005019">
    <property type="component" value="Unassembled WGS sequence"/>
</dbReference>
<dbReference type="SUPFAM" id="SSF88946">
    <property type="entry name" value="Sigma2 domain of RNA polymerase sigma factors"/>
    <property type="match status" value="1"/>
</dbReference>
<evidence type="ECO:0000256" key="4">
    <source>
        <dbReference type="ARBA" id="ARBA00023125"/>
    </source>
</evidence>
<dbReference type="eggNOG" id="COG1595">
    <property type="taxonomic scope" value="Bacteria"/>
</dbReference>
<dbReference type="InterPro" id="IPR039425">
    <property type="entry name" value="RNA_pol_sigma-70-like"/>
</dbReference>
<dbReference type="InterPro" id="IPR014284">
    <property type="entry name" value="RNA_pol_sigma-70_dom"/>
</dbReference>
<accession>F5R7N2</accession>
<dbReference type="InterPro" id="IPR013324">
    <property type="entry name" value="RNA_pol_sigma_r3/r4-like"/>
</dbReference>
<dbReference type="AlphaFoldDB" id="F5R7N2"/>
<keyword evidence="5 6" id="KW-0804">Transcription</keyword>
<dbReference type="InterPro" id="IPR013249">
    <property type="entry name" value="RNA_pol_sigma70_r4_t2"/>
</dbReference>
<name>F5R7N2_METUF</name>
<dbReference type="EMBL" id="AFHG01000028">
    <property type="protein sequence ID" value="EGK73486.1"/>
    <property type="molecule type" value="Genomic_DNA"/>
</dbReference>
<dbReference type="InterPro" id="IPR000838">
    <property type="entry name" value="RNA_pol_sigma70_ECF_CS"/>
</dbReference>
<sequence length="169" mass="19434">MILGFNARRSFEQAVRAFSPDLYRFAWWLCRDRFVAEDLVQEAFARAWKSWDNLKDAGATKSWLITIVRREHARLYERKQFDFVDAELEDLQIAAEHAPIELFEMENLLDSLPLTLREPLVLQALGGFSCAEIADMLDTTEGAVMTRLTRARQTLRGALTAQPARRAES</sequence>
<dbReference type="PROSITE" id="PS01063">
    <property type="entry name" value="SIGMA70_ECF"/>
    <property type="match status" value="1"/>
</dbReference>
<proteinExistence type="inferred from homology"/>
<evidence type="ECO:0000259" key="7">
    <source>
        <dbReference type="Pfam" id="PF04542"/>
    </source>
</evidence>
<dbReference type="InterPro" id="IPR013325">
    <property type="entry name" value="RNA_pol_sigma_r2"/>
</dbReference>
<keyword evidence="10" id="KW-1185">Reference proteome</keyword>
<organism evidence="9 10">
    <name type="scientific">Methyloversatilis universalis (strain ATCC BAA-1314 / DSM 25237 / JCM 13912 / CCUG 52030 / FAM5)</name>
    <dbReference type="NCBI Taxonomy" id="1000565"/>
    <lineage>
        <taxon>Bacteria</taxon>
        <taxon>Pseudomonadati</taxon>
        <taxon>Pseudomonadota</taxon>
        <taxon>Betaproteobacteria</taxon>
        <taxon>Nitrosomonadales</taxon>
        <taxon>Sterolibacteriaceae</taxon>
        <taxon>Methyloversatilis</taxon>
    </lineage>
</organism>
<evidence type="ECO:0000256" key="5">
    <source>
        <dbReference type="ARBA" id="ARBA00023163"/>
    </source>
</evidence>
<evidence type="ECO:0000256" key="1">
    <source>
        <dbReference type="ARBA" id="ARBA00010641"/>
    </source>
</evidence>
<dbReference type="GO" id="GO:0006352">
    <property type="term" value="P:DNA-templated transcription initiation"/>
    <property type="evidence" value="ECO:0007669"/>
    <property type="project" value="InterPro"/>
</dbReference>
<dbReference type="Gene3D" id="1.10.1740.10">
    <property type="match status" value="1"/>
</dbReference>
<evidence type="ECO:0000256" key="2">
    <source>
        <dbReference type="ARBA" id="ARBA00023015"/>
    </source>
</evidence>
<evidence type="ECO:0000256" key="6">
    <source>
        <dbReference type="RuleBase" id="RU000716"/>
    </source>
</evidence>
<evidence type="ECO:0000313" key="9">
    <source>
        <dbReference type="EMBL" id="EGK73486.1"/>
    </source>
</evidence>
<keyword evidence="2 6" id="KW-0805">Transcription regulation</keyword>
<evidence type="ECO:0000259" key="8">
    <source>
        <dbReference type="Pfam" id="PF08281"/>
    </source>
</evidence>
<protein>
    <recommendedName>
        <fullName evidence="6">RNA polymerase sigma factor</fullName>
    </recommendedName>
</protein>
<dbReference type="InterPro" id="IPR007627">
    <property type="entry name" value="RNA_pol_sigma70_r2"/>
</dbReference>
<comment type="similarity">
    <text evidence="1 6">Belongs to the sigma-70 factor family. ECF subfamily.</text>
</comment>
<dbReference type="GO" id="GO:0016987">
    <property type="term" value="F:sigma factor activity"/>
    <property type="evidence" value="ECO:0007669"/>
    <property type="project" value="UniProtKB-KW"/>
</dbReference>
<dbReference type="OrthoDB" id="9797134at2"/>
<dbReference type="GO" id="GO:0003677">
    <property type="term" value="F:DNA binding"/>
    <property type="evidence" value="ECO:0007669"/>
    <property type="project" value="UniProtKB-KW"/>
</dbReference>
<gene>
    <name evidence="9" type="ORF">METUNv1_00113</name>
</gene>
<evidence type="ECO:0000313" key="10">
    <source>
        <dbReference type="Proteomes" id="UP000005019"/>
    </source>
</evidence>
<reference evidence="9 10" key="1">
    <citation type="journal article" date="2011" name="J. Bacteriol.">
        <title>Genome sequence of Methyloversatilis universalis FAM5T, a methylotrophic representative of the order Rhodocyclales.</title>
        <authorList>
            <person name="Kittichotirat W."/>
            <person name="Good N.M."/>
            <person name="Hall R."/>
            <person name="Bringel F."/>
            <person name="Lajus A."/>
            <person name="Medigue C."/>
            <person name="Smalley N.E."/>
            <person name="Beck D."/>
            <person name="Bumgarner R."/>
            <person name="Vuilleumier S."/>
            <person name="Kalyuzhnaya M.G."/>
        </authorList>
    </citation>
    <scope>NUCLEOTIDE SEQUENCE [LARGE SCALE GENOMIC DNA]</scope>
    <source>
        <strain evidence="10">ATCC BAA-1314 / JCM 13912 / FAM5</strain>
    </source>
</reference>
<feature type="domain" description="RNA polymerase sigma factor 70 region 4 type 2" evidence="8">
    <location>
        <begin position="104"/>
        <end position="155"/>
    </location>
</feature>
<dbReference type="PANTHER" id="PTHR43133:SF51">
    <property type="entry name" value="RNA POLYMERASE SIGMA FACTOR"/>
    <property type="match status" value="1"/>
</dbReference>
<dbReference type="RefSeq" id="WP_008057772.1">
    <property type="nucleotide sequence ID" value="NZ_AFHG01000028.1"/>
</dbReference>
<dbReference type="InterPro" id="IPR036388">
    <property type="entry name" value="WH-like_DNA-bd_sf"/>
</dbReference>
<comment type="caution">
    <text evidence="9">The sequence shown here is derived from an EMBL/GenBank/DDBJ whole genome shotgun (WGS) entry which is preliminary data.</text>
</comment>
<dbReference type="Pfam" id="PF04542">
    <property type="entry name" value="Sigma70_r2"/>
    <property type="match status" value="1"/>
</dbReference>
<keyword evidence="3 6" id="KW-0731">Sigma factor</keyword>
<dbReference type="Gene3D" id="1.10.10.10">
    <property type="entry name" value="Winged helix-like DNA-binding domain superfamily/Winged helix DNA-binding domain"/>
    <property type="match status" value="1"/>
</dbReference>
<evidence type="ECO:0000256" key="3">
    <source>
        <dbReference type="ARBA" id="ARBA00023082"/>
    </source>
</evidence>
<dbReference type="STRING" id="1000565.METUNv1_00113"/>
<dbReference type="PANTHER" id="PTHR43133">
    <property type="entry name" value="RNA POLYMERASE ECF-TYPE SIGMA FACTO"/>
    <property type="match status" value="1"/>
</dbReference>
<keyword evidence="4 6" id="KW-0238">DNA-binding</keyword>
<feature type="domain" description="RNA polymerase sigma-70 region 2" evidence="7">
    <location>
        <begin position="15"/>
        <end position="79"/>
    </location>
</feature>
<dbReference type="SUPFAM" id="SSF88659">
    <property type="entry name" value="Sigma3 and sigma4 domains of RNA polymerase sigma factors"/>
    <property type="match status" value="1"/>
</dbReference>